<name>A0AB33VHK0_RALSU</name>
<evidence type="ECO:0000313" key="4">
    <source>
        <dbReference type="Proteomes" id="UP000005933"/>
    </source>
</evidence>
<organism evidence="3 4">
    <name type="scientific">Ralstonia solanacearum (strain UW551)</name>
    <dbReference type="NCBI Taxonomy" id="342110"/>
    <lineage>
        <taxon>Bacteria</taxon>
        <taxon>Pseudomonadati</taxon>
        <taxon>Pseudomonadota</taxon>
        <taxon>Betaproteobacteria</taxon>
        <taxon>Burkholderiales</taxon>
        <taxon>Burkholderiaceae</taxon>
        <taxon>Ralstonia</taxon>
        <taxon>Ralstonia solanacearum species complex</taxon>
    </lineage>
</organism>
<evidence type="ECO:0000313" key="3">
    <source>
        <dbReference type="EMBL" id="EAP74349.1"/>
    </source>
</evidence>
<dbReference type="Pfam" id="PF04403">
    <property type="entry name" value="PqiA"/>
    <property type="match status" value="1"/>
</dbReference>
<proteinExistence type="predicted"/>
<evidence type="ECO:0000256" key="1">
    <source>
        <dbReference type="SAM" id="MobiDB-lite"/>
    </source>
</evidence>
<sequence length="340" mass="36982">MGQQGLFRGYHPAVRRRIRRQHGGLLASPGDSRSGLPRHRPRIYIQPCMYNAPTGAASVRACLPYRHQTMEWFDVRLPFPLPASWRAALSGVVPGIASGSPADAPVAEPLPGDPDAWIACEHCDTLHRHEVIALDEEARCTRCGVKLYRNQTERLSVLLPLVVTGLIVYLVANVFPIAEMDGGGNRNATTLWSAVEALYNYGMPFAAVLVALTTILFPLLYLSVLAPLLIARVRGRRHPSAPLALRAAALIRPWAMIEIFMLGAVVALIKVAHMVELEADIGLWAFAALTVFMTIALSIDLRPFWRELGLTLPPGTQVHTPTGPDAAAHPGEASSGEARP</sequence>
<dbReference type="InterPro" id="IPR007498">
    <property type="entry name" value="PqiA-like"/>
</dbReference>
<evidence type="ECO:0000256" key="2">
    <source>
        <dbReference type="SAM" id="Phobius"/>
    </source>
</evidence>
<keyword evidence="2" id="KW-0472">Membrane</keyword>
<dbReference type="Proteomes" id="UP000005933">
    <property type="component" value="Unassembled WGS sequence"/>
</dbReference>
<feature type="transmembrane region" description="Helical" evidence="2">
    <location>
        <begin position="243"/>
        <end position="269"/>
    </location>
</feature>
<keyword evidence="2" id="KW-1133">Transmembrane helix</keyword>
<dbReference type="EMBL" id="AAKL01000004">
    <property type="protein sequence ID" value="EAP74349.1"/>
    <property type="molecule type" value="Genomic_DNA"/>
</dbReference>
<keyword evidence="2" id="KW-0812">Transmembrane</keyword>
<accession>A0AB33VHK0</accession>
<feature type="transmembrane region" description="Helical" evidence="2">
    <location>
        <begin position="198"/>
        <end position="231"/>
    </location>
</feature>
<comment type="caution">
    <text evidence="3">The sequence shown here is derived from an EMBL/GenBank/DDBJ whole genome shotgun (WGS) entry which is preliminary data.</text>
</comment>
<gene>
    <name evidence="3" type="ORF">RRSL_04071</name>
</gene>
<protein>
    <submittedName>
        <fullName evidence="3">Paraquat-inducible protein A</fullName>
    </submittedName>
</protein>
<reference evidence="3 4" key="1">
    <citation type="journal article" date="2006" name="Mol. Plant Microbe Interact.">
        <title>Identification of open reading frames unique to a select agent: Ralstonia solanacearum race 3 biovar 2.</title>
        <authorList>
            <person name="Gabriel D.W."/>
            <person name="Allen C."/>
            <person name="Schell M."/>
            <person name="Denny T.P."/>
            <person name="Greenberg J.T."/>
            <person name="Duan Y.P."/>
            <person name="Flores-Cruz Z."/>
            <person name="Huang Q."/>
            <person name="Clifford J.M."/>
            <person name="Presting G."/>
            <person name="Gonzalez E.T."/>
            <person name="Reddy J."/>
            <person name="Elphinstone J."/>
            <person name="Swanson J."/>
            <person name="Yao J."/>
            <person name="Mulholland V."/>
            <person name="Liu L."/>
            <person name="Farmerie W."/>
            <person name="Patnaikuni M."/>
            <person name="Balogh B."/>
            <person name="Norman D."/>
            <person name="Alvarez A."/>
            <person name="Castillo J.A."/>
            <person name="Jones J."/>
            <person name="Saddler G."/>
            <person name="Walunas T."/>
            <person name="Zhukov A."/>
            <person name="Mikhailova N."/>
        </authorList>
    </citation>
    <scope>NUCLEOTIDE SEQUENCE [LARGE SCALE GENOMIC DNA]</scope>
    <source>
        <strain evidence="3 4">UW551</strain>
    </source>
</reference>
<feature type="transmembrane region" description="Helical" evidence="2">
    <location>
        <begin position="155"/>
        <end position="178"/>
    </location>
</feature>
<feature type="transmembrane region" description="Helical" evidence="2">
    <location>
        <begin position="281"/>
        <end position="299"/>
    </location>
</feature>
<dbReference type="AlphaFoldDB" id="A0AB33VHK0"/>
<feature type="region of interest" description="Disordered" evidence="1">
    <location>
        <begin position="316"/>
        <end position="340"/>
    </location>
</feature>